<dbReference type="FunFam" id="1.20.1250.20:FF:000196">
    <property type="entry name" value="MFS toxin efflux pump (AflT)"/>
    <property type="match status" value="1"/>
</dbReference>
<feature type="transmembrane region" description="Helical" evidence="7">
    <location>
        <begin position="271"/>
        <end position="290"/>
    </location>
</feature>
<evidence type="ECO:0000256" key="4">
    <source>
        <dbReference type="ARBA" id="ARBA00022989"/>
    </source>
</evidence>
<keyword evidence="3 7" id="KW-0812">Transmembrane</keyword>
<dbReference type="InterPro" id="IPR020846">
    <property type="entry name" value="MFS_dom"/>
</dbReference>
<feature type="transmembrane region" description="Helical" evidence="7">
    <location>
        <begin position="202"/>
        <end position="222"/>
    </location>
</feature>
<feature type="transmembrane region" description="Helical" evidence="7">
    <location>
        <begin position="516"/>
        <end position="534"/>
    </location>
</feature>
<feature type="transmembrane region" description="Helical" evidence="7">
    <location>
        <begin position="242"/>
        <end position="259"/>
    </location>
</feature>
<keyword evidence="10" id="KW-1185">Reference proteome</keyword>
<feature type="transmembrane region" description="Helical" evidence="7">
    <location>
        <begin position="402"/>
        <end position="423"/>
    </location>
</feature>
<dbReference type="PROSITE" id="PS50850">
    <property type="entry name" value="MFS"/>
    <property type="match status" value="1"/>
</dbReference>
<dbReference type="InParanoid" id="W3WX97"/>
<feature type="transmembrane region" description="Helical" evidence="7">
    <location>
        <begin position="144"/>
        <end position="164"/>
    </location>
</feature>
<feature type="transmembrane region" description="Helical" evidence="7">
    <location>
        <begin position="373"/>
        <end position="395"/>
    </location>
</feature>
<dbReference type="eggNOG" id="KOG0254">
    <property type="taxonomic scope" value="Eukaryota"/>
</dbReference>
<dbReference type="OMA" id="IMSICCV"/>
<protein>
    <recommendedName>
        <fullName evidence="8">Major facilitator superfamily (MFS) profile domain-containing protein</fullName>
    </recommendedName>
</protein>
<dbReference type="InterPro" id="IPR036259">
    <property type="entry name" value="MFS_trans_sf"/>
</dbReference>
<keyword evidence="5 7" id="KW-0472">Membrane</keyword>
<feature type="region of interest" description="Disordered" evidence="6">
    <location>
        <begin position="1"/>
        <end position="36"/>
    </location>
</feature>
<dbReference type="KEGG" id="pfy:PFICI_10565"/>
<dbReference type="GO" id="GO:0005886">
    <property type="term" value="C:plasma membrane"/>
    <property type="evidence" value="ECO:0007669"/>
    <property type="project" value="TreeGrafter"/>
</dbReference>
<feature type="transmembrane region" description="Helical" evidence="7">
    <location>
        <begin position="113"/>
        <end position="132"/>
    </location>
</feature>
<feature type="compositionally biased region" description="Polar residues" evidence="6">
    <location>
        <begin position="1"/>
        <end position="19"/>
    </location>
</feature>
<dbReference type="FunCoup" id="W3WX97">
    <property type="interactions" value="78"/>
</dbReference>
<feature type="transmembrane region" description="Helical" evidence="7">
    <location>
        <begin position="170"/>
        <end position="190"/>
    </location>
</feature>
<reference evidence="10" key="1">
    <citation type="journal article" date="2015" name="BMC Genomics">
        <title>Genomic and transcriptomic analysis of the endophytic fungus Pestalotiopsis fici reveals its lifestyle and high potential for synthesis of natural products.</title>
        <authorList>
            <person name="Wang X."/>
            <person name="Zhang X."/>
            <person name="Liu L."/>
            <person name="Xiang M."/>
            <person name="Wang W."/>
            <person name="Sun X."/>
            <person name="Che Y."/>
            <person name="Guo L."/>
            <person name="Liu G."/>
            <person name="Guo L."/>
            <person name="Wang C."/>
            <person name="Yin W.B."/>
            <person name="Stadler M."/>
            <person name="Zhang X."/>
            <person name="Liu X."/>
        </authorList>
    </citation>
    <scope>NUCLEOTIDE SEQUENCE [LARGE SCALE GENOMIC DNA]</scope>
    <source>
        <strain evidence="10">W106-1 / CGMCC3.15140</strain>
    </source>
</reference>
<proteinExistence type="predicted"/>
<dbReference type="GO" id="GO:0022857">
    <property type="term" value="F:transmembrane transporter activity"/>
    <property type="evidence" value="ECO:0007669"/>
    <property type="project" value="InterPro"/>
</dbReference>
<feature type="transmembrane region" description="Helical" evidence="7">
    <location>
        <begin position="435"/>
        <end position="456"/>
    </location>
</feature>
<keyword evidence="2" id="KW-0813">Transport</keyword>
<evidence type="ECO:0000256" key="3">
    <source>
        <dbReference type="ARBA" id="ARBA00022692"/>
    </source>
</evidence>
<dbReference type="Proteomes" id="UP000030651">
    <property type="component" value="Unassembled WGS sequence"/>
</dbReference>
<evidence type="ECO:0000256" key="7">
    <source>
        <dbReference type="SAM" id="Phobius"/>
    </source>
</evidence>
<dbReference type="FunFam" id="1.20.1720.10:FF:000012">
    <property type="entry name" value="MFS toxin efflux pump (AflT)"/>
    <property type="match status" value="1"/>
</dbReference>
<feature type="domain" description="Major facilitator superfamily (MFS) profile" evidence="8">
    <location>
        <begin position="49"/>
        <end position="539"/>
    </location>
</feature>
<feature type="transmembrane region" description="Helical" evidence="7">
    <location>
        <begin position="310"/>
        <end position="335"/>
    </location>
</feature>
<keyword evidence="4 7" id="KW-1133">Transmembrane helix</keyword>
<evidence type="ECO:0000256" key="1">
    <source>
        <dbReference type="ARBA" id="ARBA00004141"/>
    </source>
</evidence>
<name>W3WX97_PESFW</name>
<feature type="transmembrane region" description="Helical" evidence="7">
    <location>
        <begin position="84"/>
        <end position="107"/>
    </location>
</feature>
<evidence type="ECO:0000313" key="10">
    <source>
        <dbReference type="Proteomes" id="UP000030651"/>
    </source>
</evidence>
<dbReference type="Gene3D" id="1.20.1720.10">
    <property type="entry name" value="Multidrug resistance protein D"/>
    <property type="match status" value="1"/>
</dbReference>
<organism evidence="9 10">
    <name type="scientific">Pestalotiopsis fici (strain W106-1 / CGMCC3.15140)</name>
    <dbReference type="NCBI Taxonomy" id="1229662"/>
    <lineage>
        <taxon>Eukaryota</taxon>
        <taxon>Fungi</taxon>
        <taxon>Dikarya</taxon>
        <taxon>Ascomycota</taxon>
        <taxon>Pezizomycotina</taxon>
        <taxon>Sordariomycetes</taxon>
        <taxon>Xylariomycetidae</taxon>
        <taxon>Amphisphaeriales</taxon>
        <taxon>Sporocadaceae</taxon>
        <taxon>Pestalotiopsis</taxon>
    </lineage>
</organism>
<dbReference type="OrthoDB" id="10021397at2759"/>
<dbReference type="AlphaFoldDB" id="W3WX97"/>
<accession>W3WX97</accession>
<evidence type="ECO:0000259" key="8">
    <source>
        <dbReference type="PROSITE" id="PS50850"/>
    </source>
</evidence>
<comment type="subcellular location">
    <subcellularLocation>
        <location evidence="1">Membrane</location>
        <topology evidence="1">Multi-pass membrane protein</topology>
    </subcellularLocation>
</comment>
<evidence type="ECO:0000313" key="9">
    <source>
        <dbReference type="EMBL" id="ETS78503.1"/>
    </source>
</evidence>
<evidence type="ECO:0000256" key="5">
    <source>
        <dbReference type="ARBA" id="ARBA00023136"/>
    </source>
</evidence>
<dbReference type="Gene3D" id="1.20.1250.20">
    <property type="entry name" value="MFS general substrate transporter like domains"/>
    <property type="match status" value="1"/>
</dbReference>
<feature type="transmembrane region" description="Helical" evidence="7">
    <location>
        <begin position="40"/>
        <end position="63"/>
    </location>
</feature>
<dbReference type="Pfam" id="PF07690">
    <property type="entry name" value="MFS_1"/>
    <property type="match status" value="1"/>
</dbReference>
<sequence>MSVPTTSDHDTTASMQTEKLQSDTEPEHASSSTQQQSTTYASGVPLILISLGLVLAVFCLGLDRSIITTAIPKITNDFNSLEDVAWYGSAYLLTTCCFQLMFGKLYVEFKVNWVFLVALALFEIGSLVCGCAPNSVALIIGRAIQGIGCAGVMTGALTIIAQSVPLHVRPMYTGVIGATSGIAQIIAPTLGGVLTDRATWRWCFWINLPLGAVTAVVVLFFVRLPPQKKQEDHTGIFKKLDLEGTAIFMPCIICLLLALEWGGLTYAWSNWRIILCLCLFVVLFLVWLYVQYVKGDRGTLPLRIVTQRSVASGMVYVLGASGALFVITYYVPIWFQSVKGASAEKSGINFLAASGAMTVGAVLSGALTSGIGYYVPQMFGSSIIMSIAAGLIYRYNLDTTTAYWAGTLVMFGFGTGMGLQMPLTAVQTVLKGSDIAIGTSVVVLAQTLSGTVFLAVGQNLFQTNLVSALVADASDVDPAAVLANGVSDLSSFITKTYGSAAINGVLKAYNAALRQSFIVCIALSCFMIIGASFMEWKSVKKESMKDQQQDSPLARISSVV</sequence>
<dbReference type="PANTHER" id="PTHR23501:SF199">
    <property type="entry name" value="MFS EFFLUX TRANSPORTER INPD-RELATED"/>
    <property type="match status" value="1"/>
</dbReference>
<evidence type="ECO:0000256" key="2">
    <source>
        <dbReference type="ARBA" id="ARBA00022448"/>
    </source>
</evidence>
<dbReference type="GeneID" id="19275578"/>
<dbReference type="PRINTS" id="PR01036">
    <property type="entry name" value="TCRTETB"/>
</dbReference>
<evidence type="ECO:0000256" key="6">
    <source>
        <dbReference type="SAM" id="MobiDB-lite"/>
    </source>
</evidence>
<dbReference type="RefSeq" id="XP_007837337.1">
    <property type="nucleotide sequence ID" value="XM_007839146.1"/>
</dbReference>
<dbReference type="CDD" id="cd17502">
    <property type="entry name" value="MFS_Azr1_MDR_like"/>
    <property type="match status" value="1"/>
</dbReference>
<gene>
    <name evidence="9" type="ORF">PFICI_10565</name>
</gene>
<dbReference type="PANTHER" id="PTHR23501">
    <property type="entry name" value="MAJOR FACILITATOR SUPERFAMILY"/>
    <property type="match status" value="1"/>
</dbReference>
<dbReference type="HOGENOM" id="CLU_000960_22_1_1"/>
<dbReference type="InterPro" id="IPR011701">
    <property type="entry name" value="MFS"/>
</dbReference>
<feature type="transmembrane region" description="Helical" evidence="7">
    <location>
        <begin position="347"/>
        <end position="367"/>
    </location>
</feature>
<dbReference type="SUPFAM" id="SSF103473">
    <property type="entry name" value="MFS general substrate transporter"/>
    <property type="match status" value="1"/>
</dbReference>
<dbReference type="EMBL" id="KI912115">
    <property type="protein sequence ID" value="ETS78503.1"/>
    <property type="molecule type" value="Genomic_DNA"/>
</dbReference>